<evidence type="ECO:0000256" key="1">
    <source>
        <dbReference type="ARBA" id="ARBA00004193"/>
    </source>
</evidence>
<evidence type="ECO:0000313" key="4">
    <source>
        <dbReference type="EMBL" id="REF35799.1"/>
    </source>
</evidence>
<feature type="domain" description="Solute-binding protein family 5" evidence="3">
    <location>
        <begin position="124"/>
        <end position="537"/>
    </location>
</feature>
<reference evidence="4 5" key="1">
    <citation type="submission" date="2018-08" db="EMBL/GenBank/DDBJ databases">
        <title>Sequencing the genomes of 1000 actinobacteria strains.</title>
        <authorList>
            <person name="Klenk H.-P."/>
        </authorList>
    </citation>
    <scope>NUCLEOTIDE SEQUENCE [LARGE SCALE GENOMIC DNA]</scope>
    <source>
        <strain evidence="4 5">DSM 22891</strain>
    </source>
</reference>
<dbReference type="PROSITE" id="PS01040">
    <property type="entry name" value="SBP_BACTERIAL_5"/>
    <property type="match status" value="1"/>
</dbReference>
<dbReference type="SUPFAM" id="SSF53850">
    <property type="entry name" value="Periplasmic binding protein-like II"/>
    <property type="match status" value="1"/>
</dbReference>
<dbReference type="InterPro" id="IPR000914">
    <property type="entry name" value="SBP_5_dom"/>
</dbReference>
<protein>
    <submittedName>
        <fullName evidence="4">Peptide/nickel transport system substrate-binding protein</fullName>
    </submittedName>
</protein>
<dbReference type="GO" id="GO:0005886">
    <property type="term" value="C:plasma membrane"/>
    <property type="evidence" value="ECO:0007669"/>
    <property type="project" value="UniProtKB-SubCell"/>
</dbReference>
<dbReference type="CDD" id="cd08500">
    <property type="entry name" value="PBP2_NikA_DppA_OppA_like_4"/>
    <property type="match status" value="1"/>
</dbReference>
<feature type="region of interest" description="Disordered" evidence="2">
    <location>
        <begin position="37"/>
        <end position="62"/>
    </location>
</feature>
<evidence type="ECO:0000259" key="3">
    <source>
        <dbReference type="Pfam" id="PF00496"/>
    </source>
</evidence>
<evidence type="ECO:0000313" key="5">
    <source>
        <dbReference type="Proteomes" id="UP000256485"/>
    </source>
</evidence>
<comment type="caution">
    <text evidence="4">The sequence shown here is derived from an EMBL/GenBank/DDBJ whole genome shotgun (WGS) entry which is preliminary data.</text>
</comment>
<dbReference type="InterPro" id="IPR039424">
    <property type="entry name" value="SBP_5"/>
</dbReference>
<comment type="subcellular location">
    <subcellularLocation>
        <location evidence="1">Cell membrane</location>
        <topology evidence="1">Lipid-anchor</topology>
    </subcellularLocation>
</comment>
<dbReference type="GO" id="GO:0015833">
    <property type="term" value="P:peptide transport"/>
    <property type="evidence" value="ECO:0007669"/>
    <property type="project" value="TreeGrafter"/>
</dbReference>
<dbReference type="Proteomes" id="UP000256485">
    <property type="component" value="Unassembled WGS sequence"/>
</dbReference>
<dbReference type="PANTHER" id="PTHR30290">
    <property type="entry name" value="PERIPLASMIC BINDING COMPONENT OF ABC TRANSPORTER"/>
    <property type="match status" value="1"/>
</dbReference>
<keyword evidence="5" id="KW-1185">Reference proteome</keyword>
<evidence type="ECO:0000256" key="2">
    <source>
        <dbReference type="SAM" id="MobiDB-lite"/>
    </source>
</evidence>
<dbReference type="RefSeq" id="WP_115849528.1">
    <property type="nucleotide sequence ID" value="NZ_QTUC01000001.1"/>
</dbReference>
<gene>
    <name evidence="4" type="ORF">DFJ64_1191</name>
</gene>
<dbReference type="OrthoDB" id="3713816at2"/>
<dbReference type="Pfam" id="PF00496">
    <property type="entry name" value="SBP_bac_5"/>
    <property type="match status" value="1"/>
</dbReference>
<dbReference type="Gene3D" id="3.40.190.10">
    <property type="entry name" value="Periplasmic binding protein-like II"/>
    <property type="match status" value="1"/>
</dbReference>
<dbReference type="PROSITE" id="PS51257">
    <property type="entry name" value="PROKAR_LIPOPROTEIN"/>
    <property type="match status" value="1"/>
</dbReference>
<dbReference type="PANTHER" id="PTHR30290:SF62">
    <property type="entry name" value="OLIGOPEPTIDE ABC TRANSPORTER, PERIPLASMIC OLIGOPEPTIDE-BINDING PROTEIN"/>
    <property type="match status" value="1"/>
</dbReference>
<dbReference type="InterPro" id="IPR023765">
    <property type="entry name" value="SBP_5_CS"/>
</dbReference>
<dbReference type="Gene3D" id="3.10.105.10">
    <property type="entry name" value="Dipeptide-binding Protein, Domain 3"/>
    <property type="match status" value="1"/>
</dbReference>
<dbReference type="GO" id="GO:1904680">
    <property type="term" value="F:peptide transmembrane transporter activity"/>
    <property type="evidence" value="ECO:0007669"/>
    <property type="project" value="TreeGrafter"/>
</dbReference>
<proteinExistence type="predicted"/>
<dbReference type="AlphaFoldDB" id="A0A3D9V2R9"/>
<accession>A0A3D9V2R9</accession>
<dbReference type="EMBL" id="QTUC01000001">
    <property type="protein sequence ID" value="REF35799.1"/>
    <property type="molecule type" value="Genomic_DNA"/>
</dbReference>
<feature type="compositionally biased region" description="Basic and acidic residues" evidence="2">
    <location>
        <begin position="39"/>
        <end position="51"/>
    </location>
</feature>
<organism evidence="4 5">
    <name type="scientific">Thermasporomyces composti</name>
    <dbReference type="NCBI Taxonomy" id="696763"/>
    <lineage>
        <taxon>Bacteria</taxon>
        <taxon>Bacillati</taxon>
        <taxon>Actinomycetota</taxon>
        <taxon>Actinomycetes</taxon>
        <taxon>Propionibacteriales</taxon>
        <taxon>Nocardioidaceae</taxon>
        <taxon>Thermasporomyces</taxon>
    </lineage>
</organism>
<sequence length="657" mass="75653">MGRDWTRRDLLRAGGGSLVAMSIAGSIAGCSFLETDPANTRRESEGDRSNAKEAPSLAAQVKAGELPPLEERLPEEPLVVEPVERAGVYGGTWNSVMVGPSDTAVIHRTIGYDQLVHFSPDWSEIVPNVARSFDVEDDGRVYTFHLRRGMKWSDGEPFTADDIVFACVDVLFNQEIFPVPPGWLLVEDKLPTVEKVDDYTVRFTFSAPHGLFLQLLATPSGTDLTCMPKHYLQQFHKKYNPDVENLAKEQKYDSWIDLLGAKRAIFDNPELPTLWGWKLTQHLSETQRVVAKRNPYYWKVDPDGRQLPYIDQVAYDLVNDNQVILLKISNGEINMHARHVNSLHNKPTLARNREKGNYDFFTLLPAIMNEMVIAFNLTHEDPVLREIFQNKNFRIAMSHAINRDELITVVFQRQGEAWQLAPRRESEFFDEEFAKQYTEHDVDKANQLLDQIGLDQRDSEGYRLRPDGKRLRFQVEIPTPTVKDFWVSGMELIREHWKAVGVDAEIKAEDRTLFYERKEANKHDVAIWQGDGGLQDAIIEPRWYFPYSNESNYATPWARWYSTKGKEGQEPPEPAKRQMDLYNELRLTADRDEQARLFREILAIAKEQFWAIGTVLQPENYGIKANNFHNVPEPIPEAYLYLTPAPARPEQFFIEQE</sequence>
<name>A0A3D9V2R9_THECX</name>